<organism evidence="10 11">
    <name type="scientific">Corynebacterium accolens</name>
    <dbReference type="NCBI Taxonomy" id="38284"/>
    <lineage>
        <taxon>Bacteria</taxon>
        <taxon>Bacillati</taxon>
        <taxon>Actinomycetota</taxon>
        <taxon>Actinomycetes</taxon>
        <taxon>Mycobacteriales</taxon>
        <taxon>Corynebacteriaceae</taxon>
        <taxon>Corynebacterium</taxon>
    </lineage>
</organism>
<dbReference type="InterPro" id="IPR047732">
    <property type="entry name" value="YedE-like"/>
</dbReference>
<evidence type="ECO:0000313" key="10">
    <source>
        <dbReference type="EMBL" id="PCC83217.1"/>
    </source>
</evidence>
<name>A0A2A4AL03_9CORY</name>
<dbReference type="NCBIfam" id="NF033796">
    <property type="entry name" value="selen_YedE_FdhT"/>
    <property type="match status" value="1"/>
</dbReference>
<evidence type="ECO:0000256" key="1">
    <source>
        <dbReference type="ARBA" id="ARBA00004429"/>
    </source>
</evidence>
<keyword evidence="7 9" id="KW-0472">Membrane</keyword>
<feature type="transmembrane region" description="Helical" evidence="9">
    <location>
        <begin position="272"/>
        <end position="292"/>
    </location>
</feature>
<dbReference type="Pfam" id="PF04143">
    <property type="entry name" value="Sulf_transp"/>
    <property type="match status" value="2"/>
</dbReference>
<evidence type="ECO:0000256" key="4">
    <source>
        <dbReference type="ARBA" id="ARBA00022519"/>
    </source>
</evidence>
<gene>
    <name evidence="10" type="ORF">COM45_05335</name>
</gene>
<keyword evidence="5 9" id="KW-0812">Transmembrane</keyword>
<evidence type="ECO:0000256" key="3">
    <source>
        <dbReference type="ARBA" id="ARBA00022475"/>
    </source>
</evidence>
<comment type="subcellular location">
    <subcellularLocation>
        <location evidence="1">Cell inner membrane</location>
        <topology evidence="1">Multi-pass membrane protein</topology>
    </subcellularLocation>
</comment>
<evidence type="ECO:0000256" key="9">
    <source>
        <dbReference type="SAM" id="Phobius"/>
    </source>
</evidence>
<dbReference type="InterPro" id="IPR007272">
    <property type="entry name" value="Sulf_transp_TsuA/YedE"/>
</dbReference>
<protein>
    <recommendedName>
        <fullName evidence="12">YeeE/YedE family protein</fullName>
    </recommendedName>
</protein>
<feature type="transmembrane region" description="Helical" evidence="9">
    <location>
        <begin position="236"/>
        <end position="260"/>
    </location>
</feature>
<evidence type="ECO:0000256" key="2">
    <source>
        <dbReference type="ARBA" id="ARBA00022448"/>
    </source>
</evidence>
<evidence type="ECO:0000256" key="5">
    <source>
        <dbReference type="ARBA" id="ARBA00022692"/>
    </source>
</evidence>
<feature type="transmembrane region" description="Helical" evidence="9">
    <location>
        <begin position="156"/>
        <end position="178"/>
    </location>
</feature>
<reference evidence="10 11" key="1">
    <citation type="submission" date="2017-09" db="EMBL/GenBank/DDBJ databases">
        <title>Draft Genome Sequence of Corynebacterium accolens AH4003.</title>
        <authorList>
            <person name="Chen Y."/>
            <person name="Oosthuysen W.F."/>
            <person name="Kelley S."/>
            <person name="Horswill A."/>
        </authorList>
    </citation>
    <scope>NUCLEOTIDE SEQUENCE [LARGE SCALE GENOMIC DNA]</scope>
    <source>
        <strain evidence="10 11">AH4003</strain>
    </source>
</reference>
<evidence type="ECO:0000256" key="7">
    <source>
        <dbReference type="ARBA" id="ARBA00023136"/>
    </source>
</evidence>
<sequence>MSTSSRSLRSYDKKSYDAFYRTRVGLAPGPVFAVLGILSGLYFLITGTVWAVTGEFTRLGGHVVEAFGADIQGWKYYAEVTKIQGNPLERTDGWIVIAMLIGSLIAALAAGGFRWRIPPLKRRWAQALVGGIVAGFGARLAYGCNLAAMFTGIPQFSLHAWIFTVMTAVGTWGGVQVIKQHWWRGPTRPRPAQAKDTGDADALRRRRIRHLVVAIGMCAVMVVVTIVYFMTGKNMLAAAVVFGLAFGILIQRGQICFTAAFRDLWVTKKTKLADSLIIGLAAAVIVTFFVLLGTGMEPLTKPAGWGTVIGGFLFGLGIIMAGACETGMMYRAMEGQLVAWVAFAGNVIGATVLAYGWDHWGVYDTLVANSWKLNFYESFGPWPALALTSALLVGWWLLQAPRRGDRRARLESQYSRSA</sequence>
<evidence type="ECO:0008006" key="12">
    <source>
        <dbReference type="Google" id="ProtNLM"/>
    </source>
</evidence>
<comment type="caution">
    <text evidence="10">The sequence shown here is derived from an EMBL/GenBank/DDBJ whole genome shotgun (WGS) entry which is preliminary data.</text>
</comment>
<keyword evidence="6 9" id="KW-1133">Transmembrane helix</keyword>
<keyword evidence="4" id="KW-0997">Cell inner membrane</keyword>
<feature type="transmembrane region" description="Helical" evidence="9">
    <location>
        <begin position="127"/>
        <end position="150"/>
    </location>
</feature>
<dbReference type="Proteomes" id="UP000218690">
    <property type="component" value="Unassembled WGS sequence"/>
</dbReference>
<keyword evidence="3" id="KW-1003">Cell membrane</keyword>
<feature type="transmembrane region" description="Helical" evidence="9">
    <location>
        <begin position="211"/>
        <end position="230"/>
    </location>
</feature>
<keyword evidence="2" id="KW-0813">Transport</keyword>
<evidence type="ECO:0000256" key="6">
    <source>
        <dbReference type="ARBA" id="ARBA00022989"/>
    </source>
</evidence>
<evidence type="ECO:0000313" key="11">
    <source>
        <dbReference type="Proteomes" id="UP000218690"/>
    </source>
</evidence>
<dbReference type="PANTHER" id="PTHR30574">
    <property type="entry name" value="INNER MEMBRANE PROTEIN YEDE"/>
    <property type="match status" value="1"/>
</dbReference>
<accession>A0A2A4AL03</accession>
<evidence type="ECO:0000256" key="8">
    <source>
        <dbReference type="ARBA" id="ARBA00035655"/>
    </source>
</evidence>
<proteinExistence type="inferred from homology"/>
<feature type="transmembrane region" description="Helical" evidence="9">
    <location>
        <begin position="304"/>
        <end position="325"/>
    </location>
</feature>
<feature type="transmembrane region" description="Helical" evidence="9">
    <location>
        <begin position="337"/>
        <end position="357"/>
    </location>
</feature>
<feature type="transmembrane region" description="Helical" evidence="9">
    <location>
        <begin position="31"/>
        <end position="52"/>
    </location>
</feature>
<feature type="transmembrane region" description="Helical" evidence="9">
    <location>
        <begin position="94"/>
        <end position="115"/>
    </location>
</feature>
<dbReference type="AlphaFoldDB" id="A0A2A4AL03"/>
<dbReference type="EMBL" id="NWBP01000016">
    <property type="protein sequence ID" value="PCC83217.1"/>
    <property type="molecule type" value="Genomic_DNA"/>
</dbReference>
<feature type="transmembrane region" description="Helical" evidence="9">
    <location>
        <begin position="379"/>
        <end position="398"/>
    </location>
</feature>
<comment type="similarity">
    <text evidence="8">Belongs to the TsuA/YedE (TC 9.B.102) family.</text>
</comment>
<dbReference type="PANTHER" id="PTHR30574:SF1">
    <property type="entry name" value="SULPHUR TRANSPORT DOMAIN-CONTAINING PROTEIN"/>
    <property type="match status" value="1"/>
</dbReference>
<dbReference type="GO" id="GO:0005886">
    <property type="term" value="C:plasma membrane"/>
    <property type="evidence" value="ECO:0007669"/>
    <property type="project" value="UniProtKB-SubCell"/>
</dbReference>